<accession>A0A9X2BNE6</accession>
<reference evidence="4" key="1">
    <citation type="submission" date="2022-04" db="EMBL/GenBank/DDBJ databases">
        <authorList>
            <person name="Seo M.-J."/>
        </authorList>
    </citation>
    <scope>NUCLEOTIDE SEQUENCE</scope>
    <source>
        <strain evidence="4">MBLB2552</strain>
    </source>
</reference>
<dbReference type="SUPFAM" id="SSF88713">
    <property type="entry name" value="Glycoside hydrolase/deacetylase"/>
    <property type="match status" value="1"/>
</dbReference>
<comment type="caution">
    <text evidence="4">The sequence shown here is derived from an EMBL/GenBank/DDBJ whole genome shotgun (WGS) entry which is preliminary data.</text>
</comment>
<dbReference type="AlphaFoldDB" id="A0A9X2BNE6"/>
<dbReference type="InterPro" id="IPR011330">
    <property type="entry name" value="Glyco_hydro/deAcase_b/a-brl"/>
</dbReference>
<feature type="chain" id="PRO_5040879370" evidence="2">
    <location>
        <begin position="23"/>
        <end position="308"/>
    </location>
</feature>
<dbReference type="Pfam" id="PF01522">
    <property type="entry name" value="Polysacc_deac_1"/>
    <property type="match status" value="1"/>
</dbReference>
<organism evidence="4 5">
    <name type="scientific">Paenibacillus mellifer</name>
    <dbReference type="NCBI Taxonomy" id="2937794"/>
    <lineage>
        <taxon>Bacteria</taxon>
        <taxon>Bacillati</taxon>
        <taxon>Bacillota</taxon>
        <taxon>Bacilli</taxon>
        <taxon>Bacillales</taxon>
        <taxon>Paenibacillaceae</taxon>
        <taxon>Paenibacillus</taxon>
    </lineage>
</organism>
<name>A0A9X2BNE6_9BACL</name>
<dbReference type="Proteomes" id="UP001139534">
    <property type="component" value="Unassembled WGS sequence"/>
</dbReference>
<dbReference type="PROSITE" id="PS51677">
    <property type="entry name" value="NODB"/>
    <property type="match status" value="1"/>
</dbReference>
<feature type="domain" description="NodB homology" evidence="3">
    <location>
        <begin position="107"/>
        <end position="290"/>
    </location>
</feature>
<evidence type="ECO:0000256" key="1">
    <source>
        <dbReference type="SAM" id="MobiDB-lite"/>
    </source>
</evidence>
<dbReference type="PANTHER" id="PTHR10587">
    <property type="entry name" value="GLYCOSYL TRANSFERASE-RELATED"/>
    <property type="match status" value="1"/>
</dbReference>
<protein>
    <submittedName>
        <fullName evidence="4">Polysaccharide deacetylase family protein</fullName>
    </submittedName>
</protein>
<sequence length="308" mass="34333">MKLVITAAIVLAASSLALTAVAVSPLLHESFPFQKPTRVMIPAKLAAAEEGEQEQSVAPTGLEPSPSAAEPSVTPVVDESAPPVQPKVETKPPVVPDKKPQTPVKQKVIYLTFDDGPGKYTEPLLDILERYQIHGTFFMIGNQLSSHKEAVNQTLETGHYIGLHSMTHNKKKLYNGNDSAKFVEEFTKEQQLFEKLTGTTPKLIRAPYGSKPEIGEKFRGDIAKAGFKMWDWTVDSKDWKYPDSPSSILKEVKRQTHRNTEVILLHEKAQTVKVLPQIIEYLQSKGYAFAVYKPDQHFTVNFGNDPRL</sequence>
<feature type="region of interest" description="Disordered" evidence="1">
    <location>
        <begin position="50"/>
        <end position="100"/>
    </location>
</feature>
<dbReference type="PANTHER" id="PTHR10587:SF125">
    <property type="entry name" value="POLYSACCHARIDE DEACETYLASE YHEN-RELATED"/>
    <property type="match status" value="1"/>
</dbReference>
<evidence type="ECO:0000259" key="3">
    <source>
        <dbReference type="PROSITE" id="PS51677"/>
    </source>
</evidence>
<evidence type="ECO:0000256" key="2">
    <source>
        <dbReference type="SAM" id="SignalP"/>
    </source>
</evidence>
<proteinExistence type="predicted"/>
<gene>
    <name evidence="4" type="ORF">M0651_06220</name>
</gene>
<keyword evidence="5" id="KW-1185">Reference proteome</keyword>
<keyword evidence="2" id="KW-0732">Signal</keyword>
<evidence type="ECO:0000313" key="5">
    <source>
        <dbReference type="Proteomes" id="UP001139534"/>
    </source>
</evidence>
<dbReference type="Gene3D" id="3.20.20.370">
    <property type="entry name" value="Glycoside hydrolase/deacetylase"/>
    <property type="match status" value="1"/>
</dbReference>
<dbReference type="RefSeq" id="WP_248550979.1">
    <property type="nucleotide sequence ID" value="NZ_JALPRK010000004.1"/>
</dbReference>
<dbReference type="GO" id="GO:0005975">
    <property type="term" value="P:carbohydrate metabolic process"/>
    <property type="evidence" value="ECO:0007669"/>
    <property type="project" value="InterPro"/>
</dbReference>
<dbReference type="InterPro" id="IPR050248">
    <property type="entry name" value="Polysacc_deacetylase_ArnD"/>
</dbReference>
<evidence type="ECO:0000313" key="4">
    <source>
        <dbReference type="EMBL" id="MCK8486769.1"/>
    </source>
</evidence>
<dbReference type="InterPro" id="IPR002509">
    <property type="entry name" value="NODB_dom"/>
</dbReference>
<dbReference type="CDD" id="cd10944">
    <property type="entry name" value="CE4_SmPgdA_like"/>
    <property type="match status" value="1"/>
</dbReference>
<dbReference type="GO" id="GO:0016810">
    <property type="term" value="F:hydrolase activity, acting on carbon-nitrogen (but not peptide) bonds"/>
    <property type="evidence" value="ECO:0007669"/>
    <property type="project" value="InterPro"/>
</dbReference>
<feature type="signal peptide" evidence="2">
    <location>
        <begin position="1"/>
        <end position="22"/>
    </location>
</feature>
<dbReference type="EMBL" id="JALPRK010000004">
    <property type="protein sequence ID" value="MCK8486769.1"/>
    <property type="molecule type" value="Genomic_DNA"/>
</dbReference>